<protein>
    <submittedName>
        <fullName evidence="2">Uncharacterized protein</fullName>
    </submittedName>
</protein>
<dbReference type="Pfam" id="PF26125">
    <property type="entry name" value="AcrVA2-like"/>
    <property type="match status" value="1"/>
</dbReference>
<feature type="compositionally biased region" description="Basic residues" evidence="1">
    <location>
        <begin position="287"/>
        <end position="296"/>
    </location>
</feature>
<feature type="compositionally biased region" description="Polar residues" evidence="1">
    <location>
        <begin position="268"/>
        <end position="277"/>
    </location>
</feature>
<accession>A0A8S5TQZ1</accession>
<proteinExistence type="predicted"/>
<sequence>MEYLPLHILKNVFKKYPDAWAYMGHVHQSNGQDGYPSWPNWCYAPMAAALAIATQQNKNLFGQLQAVSDAQQIAALAPWRISKEVFIIDESLEQMLFQQADDASVPAEILMQIPYPCFYIQFHHLEFQNRTISGAFVHLEYDVKNDSSELRILFAFPDGSTLGFPIHINAGNLENSEHITVQEAIDAIGTDSPLNALRGMMQTENNAIKIALGKVLQIVLYLCAQNAEISPNKEQTTVYKRGAKIRDSYAEIRKWDVGVRIGAAVKASAQSSTSNSQPKEHSTHASPRPHMRRGHWHNFWTGSRSKPDERKLVLKWVAPTFIGDRDETPIVIHNVK</sequence>
<feature type="region of interest" description="Disordered" evidence="1">
    <location>
        <begin position="268"/>
        <end position="304"/>
    </location>
</feature>
<evidence type="ECO:0000256" key="1">
    <source>
        <dbReference type="SAM" id="MobiDB-lite"/>
    </source>
</evidence>
<dbReference type="InterPro" id="IPR058915">
    <property type="entry name" value="AcrVA2-like"/>
</dbReference>
<name>A0A8S5TQZ1_9CAUD</name>
<dbReference type="EMBL" id="BK015906">
    <property type="protein sequence ID" value="DAF84600.1"/>
    <property type="molecule type" value="Genomic_DNA"/>
</dbReference>
<reference evidence="2" key="1">
    <citation type="journal article" date="2021" name="Proc. Natl. Acad. Sci. U.S.A.">
        <title>A Catalog of Tens of Thousands of Viruses from Human Metagenomes Reveals Hidden Associations with Chronic Diseases.</title>
        <authorList>
            <person name="Tisza M.J."/>
            <person name="Buck C.B."/>
        </authorList>
    </citation>
    <scope>NUCLEOTIDE SEQUENCE</scope>
    <source>
        <strain evidence="2">CtY1522</strain>
    </source>
</reference>
<evidence type="ECO:0000313" key="2">
    <source>
        <dbReference type="EMBL" id="DAF84600.1"/>
    </source>
</evidence>
<dbReference type="CDD" id="cd22987">
    <property type="entry name" value="AcrVA2-like"/>
    <property type="match status" value="1"/>
</dbReference>
<organism evidence="2">
    <name type="scientific">Myoviridae sp. ctY1522</name>
    <dbReference type="NCBI Taxonomy" id="2825124"/>
    <lineage>
        <taxon>Viruses</taxon>
        <taxon>Duplodnaviria</taxon>
        <taxon>Heunggongvirae</taxon>
        <taxon>Uroviricota</taxon>
        <taxon>Caudoviricetes</taxon>
    </lineage>
</organism>